<dbReference type="InterPro" id="IPR003599">
    <property type="entry name" value="Ig_sub"/>
</dbReference>
<proteinExistence type="predicted"/>
<evidence type="ECO:0000259" key="5">
    <source>
        <dbReference type="PROSITE" id="PS50835"/>
    </source>
</evidence>
<dbReference type="InterPro" id="IPR013783">
    <property type="entry name" value="Ig-like_fold"/>
</dbReference>
<keyword evidence="3" id="KW-1015">Disulfide bond</keyword>
<evidence type="ECO:0000313" key="7">
    <source>
        <dbReference type="Proteomes" id="UP000887567"/>
    </source>
</evidence>
<keyword evidence="4" id="KW-0393">Immunoglobulin domain</keyword>
<dbReference type="PROSITE" id="PS50835">
    <property type="entry name" value="IG_LIKE"/>
    <property type="match status" value="1"/>
</dbReference>
<dbReference type="RefSeq" id="XP_020907617.1">
    <property type="nucleotide sequence ID" value="XM_021051958.2"/>
</dbReference>
<dbReference type="SMART" id="SM00409">
    <property type="entry name" value="IG"/>
    <property type="match status" value="1"/>
</dbReference>
<feature type="domain" description="Ig-like" evidence="5">
    <location>
        <begin position="13"/>
        <end position="128"/>
    </location>
</feature>
<evidence type="ECO:0000256" key="2">
    <source>
        <dbReference type="ARBA" id="ARBA00022737"/>
    </source>
</evidence>
<keyword evidence="7" id="KW-1185">Reference proteome</keyword>
<dbReference type="InterPro" id="IPR051170">
    <property type="entry name" value="Neural/epithelial_adhesion"/>
</dbReference>
<dbReference type="InterPro" id="IPR003598">
    <property type="entry name" value="Ig_sub2"/>
</dbReference>
<dbReference type="AlphaFoldDB" id="A0A913XQE9"/>
<protein>
    <recommendedName>
        <fullName evidence="5">Ig-like domain-containing protein</fullName>
    </recommendedName>
</protein>
<keyword evidence="1" id="KW-0732">Signal</keyword>
<dbReference type="Gene3D" id="2.60.40.10">
    <property type="entry name" value="Immunoglobulins"/>
    <property type="match status" value="1"/>
</dbReference>
<reference evidence="6" key="1">
    <citation type="submission" date="2022-11" db="UniProtKB">
        <authorList>
            <consortium name="EnsemblMetazoa"/>
        </authorList>
    </citation>
    <scope>IDENTIFICATION</scope>
</reference>
<accession>A0A913XQE9</accession>
<evidence type="ECO:0000313" key="6">
    <source>
        <dbReference type="EnsemblMetazoa" id="XP_020907617.1"/>
    </source>
</evidence>
<organism evidence="6 7">
    <name type="scientific">Exaiptasia diaphana</name>
    <name type="common">Tropical sea anemone</name>
    <name type="synonym">Aiptasia pulchella</name>
    <dbReference type="NCBI Taxonomy" id="2652724"/>
    <lineage>
        <taxon>Eukaryota</taxon>
        <taxon>Metazoa</taxon>
        <taxon>Cnidaria</taxon>
        <taxon>Anthozoa</taxon>
        <taxon>Hexacorallia</taxon>
        <taxon>Actiniaria</taxon>
        <taxon>Aiptasiidae</taxon>
        <taxon>Exaiptasia</taxon>
    </lineage>
</organism>
<dbReference type="Proteomes" id="UP000887567">
    <property type="component" value="Unplaced"/>
</dbReference>
<dbReference type="EnsemblMetazoa" id="XM_021051958.2">
    <property type="protein sequence ID" value="XP_020907617.1"/>
    <property type="gene ID" value="LOC110245668"/>
</dbReference>
<dbReference type="InterPro" id="IPR007110">
    <property type="entry name" value="Ig-like_dom"/>
</dbReference>
<keyword evidence="2" id="KW-0677">Repeat</keyword>
<sequence length="134" mass="15041">MVFLCIVHFSAAPSFNTRPRSVVFNERETAVLTCSAVANPRAEITWYRGNTQISDNHQGSSHHYRVDNRDVTPKASNRAKYCPSEIPHTVIQSTLMIRNSNGSDTGTYTCKGHNILGATRFEIHALIQVYVEFV</sequence>
<dbReference type="KEGG" id="epa:110245668"/>
<dbReference type="OrthoDB" id="504170at2759"/>
<dbReference type="SUPFAM" id="SSF48726">
    <property type="entry name" value="Immunoglobulin"/>
    <property type="match status" value="1"/>
</dbReference>
<dbReference type="InterPro" id="IPR036179">
    <property type="entry name" value="Ig-like_dom_sf"/>
</dbReference>
<dbReference type="Pfam" id="PF13927">
    <property type="entry name" value="Ig_3"/>
    <property type="match status" value="1"/>
</dbReference>
<dbReference type="PANTHER" id="PTHR12231">
    <property type="entry name" value="CTX-RELATED TYPE I TRANSMEMBRANE PROTEIN"/>
    <property type="match status" value="1"/>
</dbReference>
<dbReference type="GeneID" id="110245668"/>
<evidence type="ECO:0000256" key="4">
    <source>
        <dbReference type="ARBA" id="ARBA00023319"/>
    </source>
</evidence>
<dbReference type="SMART" id="SM00408">
    <property type="entry name" value="IGc2"/>
    <property type="match status" value="1"/>
</dbReference>
<evidence type="ECO:0000256" key="3">
    <source>
        <dbReference type="ARBA" id="ARBA00023157"/>
    </source>
</evidence>
<evidence type="ECO:0000256" key="1">
    <source>
        <dbReference type="ARBA" id="ARBA00022729"/>
    </source>
</evidence>
<name>A0A913XQE9_EXADI</name>